<protein>
    <recommendedName>
        <fullName evidence="10">WRKY domain-containing protein</fullName>
    </recommendedName>
</protein>
<evidence type="ECO:0000259" key="10">
    <source>
        <dbReference type="PROSITE" id="PS50811"/>
    </source>
</evidence>
<dbReference type="EMBL" id="JBJXBP010000004">
    <property type="protein sequence ID" value="KAL3833237.1"/>
    <property type="molecule type" value="Genomic_DNA"/>
</dbReference>
<keyword evidence="5" id="KW-0804">Transcription</keyword>
<dbReference type="Gene3D" id="2.20.25.80">
    <property type="entry name" value="WRKY domain"/>
    <property type="match status" value="1"/>
</dbReference>
<dbReference type="SUPFAM" id="SSF118290">
    <property type="entry name" value="WRKY DNA-binding domain"/>
    <property type="match status" value="1"/>
</dbReference>
<evidence type="ECO:0000256" key="6">
    <source>
        <dbReference type="ARBA" id="ARBA00023242"/>
    </source>
</evidence>
<evidence type="ECO:0000313" key="11">
    <source>
        <dbReference type="EMBL" id="KAL3833237.1"/>
    </source>
</evidence>
<name>A0ABD3T8F3_9LAMI</name>
<dbReference type="SMART" id="SM00774">
    <property type="entry name" value="WRKY"/>
    <property type="match status" value="1"/>
</dbReference>
<comment type="similarity">
    <text evidence="7">Belongs to the WRKY group II-b family.</text>
</comment>
<feature type="coiled-coil region" evidence="8">
    <location>
        <begin position="35"/>
        <end position="62"/>
    </location>
</feature>
<keyword evidence="3 8" id="KW-0175">Coiled coil</keyword>
<dbReference type="PANTHER" id="PTHR31429:SF24">
    <property type="entry name" value="WRKY TRANSCRIPTION FACTOR 72-RELATED"/>
    <property type="match status" value="1"/>
</dbReference>
<comment type="subcellular location">
    <subcellularLocation>
        <location evidence="1">Nucleus</location>
    </subcellularLocation>
</comment>
<dbReference type="FunFam" id="2.20.25.80:FF:000002">
    <property type="entry name" value="probable WRKY transcription factor 31"/>
    <property type="match status" value="1"/>
</dbReference>
<dbReference type="AlphaFoldDB" id="A0ABD3T8F3"/>
<evidence type="ECO:0000256" key="7">
    <source>
        <dbReference type="ARBA" id="ARBA00061007"/>
    </source>
</evidence>
<evidence type="ECO:0000256" key="3">
    <source>
        <dbReference type="ARBA" id="ARBA00023054"/>
    </source>
</evidence>
<evidence type="ECO:0000256" key="8">
    <source>
        <dbReference type="SAM" id="Coils"/>
    </source>
</evidence>
<dbReference type="InterPro" id="IPR044810">
    <property type="entry name" value="WRKY_plant"/>
</dbReference>
<dbReference type="PANTHER" id="PTHR31429">
    <property type="entry name" value="WRKY TRANSCRIPTION FACTOR 36-RELATED"/>
    <property type="match status" value="1"/>
</dbReference>
<feature type="compositionally biased region" description="Basic and acidic residues" evidence="9">
    <location>
        <begin position="8"/>
        <end position="34"/>
    </location>
</feature>
<gene>
    <name evidence="11" type="ORF">ACJIZ3_007973</name>
</gene>
<sequence>MEDVMGFKVDEEKLNNNSEKDAIKGDEVESTKAEMTGVKEENTRLKTLLQQIEKDYKSLQMRFLDIYKQESTKIVSPENSIDVNDQEHELVSLRLGTVTETSKKEDIVHVTSTTSNSSKITSENDELKLGLDLKNPSSDSYNYSGRKEDGLEVEKWETNKGLKTERSADEEISQTSAKRARVCVRARCDTPTMNDGCQWRKYGQKIAKGNPCPRAYYRCTVSPSCPVRKQVQRCVEDMSILITTYEGTHNHPLPNSATAMASTTSAAASMLLSGSSTSTSTTTPTGLYGSPFQNTLRTQPNYYYPNPSSTALPTITLDLTTNPTTTATGFGLYSSSFQTTPRVQTSLSFSSTDSNMLPTVWGNGGGFSYGALPYSNNNHQNSLQFGKAAQEHSYNQQPYLEKFNQGSSQQALTETLTKVITSDPSFRSVIEAAISSMAANNRDAEK</sequence>
<organism evidence="11 12">
    <name type="scientific">Penstemon smallii</name>
    <dbReference type="NCBI Taxonomy" id="265156"/>
    <lineage>
        <taxon>Eukaryota</taxon>
        <taxon>Viridiplantae</taxon>
        <taxon>Streptophyta</taxon>
        <taxon>Embryophyta</taxon>
        <taxon>Tracheophyta</taxon>
        <taxon>Spermatophyta</taxon>
        <taxon>Magnoliopsida</taxon>
        <taxon>eudicotyledons</taxon>
        <taxon>Gunneridae</taxon>
        <taxon>Pentapetalae</taxon>
        <taxon>asterids</taxon>
        <taxon>lamiids</taxon>
        <taxon>Lamiales</taxon>
        <taxon>Plantaginaceae</taxon>
        <taxon>Cheloneae</taxon>
        <taxon>Penstemon</taxon>
    </lineage>
</organism>
<feature type="region of interest" description="Disordered" evidence="9">
    <location>
        <begin position="1"/>
        <end position="34"/>
    </location>
</feature>
<evidence type="ECO:0000313" key="12">
    <source>
        <dbReference type="Proteomes" id="UP001634393"/>
    </source>
</evidence>
<dbReference type="InterPro" id="IPR036576">
    <property type="entry name" value="WRKY_dom_sf"/>
</dbReference>
<keyword evidence="2" id="KW-0805">Transcription regulation</keyword>
<proteinExistence type="inferred from homology"/>
<dbReference type="Pfam" id="PF03106">
    <property type="entry name" value="WRKY"/>
    <property type="match status" value="1"/>
</dbReference>
<reference evidence="11 12" key="1">
    <citation type="submission" date="2024-12" db="EMBL/GenBank/DDBJ databases">
        <title>The unique morphological basis and parallel evolutionary history of personate flowers in Penstemon.</title>
        <authorList>
            <person name="Depatie T.H."/>
            <person name="Wessinger C.A."/>
        </authorList>
    </citation>
    <scope>NUCLEOTIDE SEQUENCE [LARGE SCALE GENOMIC DNA]</scope>
    <source>
        <strain evidence="11">WTNN_2</strain>
        <tissue evidence="11">Leaf</tissue>
    </source>
</reference>
<dbReference type="GO" id="GO:0005634">
    <property type="term" value="C:nucleus"/>
    <property type="evidence" value="ECO:0007669"/>
    <property type="project" value="UniProtKB-SubCell"/>
</dbReference>
<keyword evidence="12" id="KW-1185">Reference proteome</keyword>
<keyword evidence="6" id="KW-0539">Nucleus</keyword>
<evidence type="ECO:0000256" key="1">
    <source>
        <dbReference type="ARBA" id="ARBA00004123"/>
    </source>
</evidence>
<dbReference type="InterPro" id="IPR003657">
    <property type="entry name" value="WRKY_dom"/>
</dbReference>
<dbReference type="PROSITE" id="PS50811">
    <property type="entry name" value="WRKY"/>
    <property type="match status" value="1"/>
</dbReference>
<dbReference type="GO" id="GO:0003677">
    <property type="term" value="F:DNA binding"/>
    <property type="evidence" value="ECO:0007669"/>
    <property type="project" value="UniProtKB-KW"/>
</dbReference>
<dbReference type="Proteomes" id="UP001634393">
    <property type="component" value="Unassembled WGS sequence"/>
</dbReference>
<evidence type="ECO:0000256" key="4">
    <source>
        <dbReference type="ARBA" id="ARBA00023125"/>
    </source>
</evidence>
<evidence type="ECO:0000256" key="2">
    <source>
        <dbReference type="ARBA" id="ARBA00023015"/>
    </source>
</evidence>
<evidence type="ECO:0000256" key="5">
    <source>
        <dbReference type="ARBA" id="ARBA00023163"/>
    </source>
</evidence>
<feature type="domain" description="WRKY" evidence="10">
    <location>
        <begin position="188"/>
        <end position="254"/>
    </location>
</feature>
<evidence type="ECO:0000256" key="9">
    <source>
        <dbReference type="SAM" id="MobiDB-lite"/>
    </source>
</evidence>
<accession>A0ABD3T8F3</accession>
<keyword evidence="4" id="KW-0238">DNA-binding</keyword>
<comment type="caution">
    <text evidence="11">The sequence shown here is derived from an EMBL/GenBank/DDBJ whole genome shotgun (WGS) entry which is preliminary data.</text>
</comment>